<organism evidence="1">
    <name type="scientific">Ruegeria sp. PR1b</name>
    <dbReference type="NCBI Taxonomy" id="185588"/>
    <lineage>
        <taxon>Bacteria</taxon>
        <taxon>Pseudomonadati</taxon>
        <taxon>Pseudomonadota</taxon>
        <taxon>Alphaproteobacteria</taxon>
        <taxon>Rhodobacterales</taxon>
        <taxon>Roseobacteraceae</taxon>
        <taxon>Ruegeria</taxon>
    </lineage>
</organism>
<keyword evidence="1" id="KW-0614">Plasmid</keyword>
<geneLocation type="plasmid" evidence="1">
    <name>pSD25</name>
</geneLocation>
<name>Q8KVY6_9RHOB</name>
<proteinExistence type="predicted"/>
<dbReference type="EMBL" id="AF416331">
    <property type="protein sequence ID" value="AAN05277.1"/>
    <property type="molecule type" value="Genomic_DNA"/>
</dbReference>
<protein>
    <submittedName>
        <fullName evidence="1">RC204</fullName>
    </submittedName>
</protein>
<dbReference type="AlphaFoldDB" id="Q8KVY6"/>
<sequence length="83" mass="8857">MDYSTDYSTHAEAIVELFASTFTASEGAEEGALIGALVRRLIAETPAGDLRVFTAWENSTLVGGIFFTRLTWGSVPAGGRMTP</sequence>
<accession>Q8KVY6</accession>
<reference evidence="1" key="1">
    <citation type="journal article" date="2003" name="Plasmid">
        <title>Nucleotide sequence based characterizations of two cryptic plasmids from the marine bacterium Ruegeria isolate PR1b.</title>
        <authorList>
            <person name="Zhong Z."/>
            <person name="Caspi R."/>
            <person name="Helinski D."/>
            <person name="Knauf V."/>
            <person name="Sykes S."/>
            <person name="O'Byrne C."/>
            <person name="Shea T.P."/>
            <person name="Wilkinson J.E."/>
            <person name="DeLoughery C."/>
            <person name="Toukdarian A."/>
        </authorList>
    </citation>
    <scope>NUCLEOTIDE SEQUENCE</scope>
    <source>
        <strain evidence="1">PR1b</strain>
        <plasmid evidence="1">pSD25</plasmid>
    </source>
</reference>
<evidence type="ECO:0000313" key="1">
    <source>
        <dbReference type="EMBL" id="AAN05277.1"/>
    </source>
</evidence>
<dbReference type="RefSeq" id="WP_011102903.1">
    <property type="nucleotide sequence ID" value="NC_004574.1"/>
</dbReference>